<dbReference type="KEGG" id="pei:H9L10_05945"/>
<evidence type="ECO:0000313" key="9">
    <source>
        <dbReference type="Proteomes" id="UP000515976"/>
    </source>
</evidence>
<dbReference type="GO" id="GO:0033281">
    <property type="term" value="C:TAT protein transport complex"/>
    <property type="evidence" value="ECO:0007669"/>
    <property type="project" value="UniProtKB-UniRule"/>
</dbReference>
<dbReference type="HAMAP" id="MF_00902">
    <property type="entry name" value="TatC"/>
    <property type="match status" value="1"/>
</dbReference>
<evidence type="ECO:0000256" key="7">
    <source>
        <dbReference type="HAMAP-Rule" id="MF_00902"/>
    </source>
</evidence>
<comment type="function">
    <text evidence="7">Part of the twin-arginine translocation (Tat) system that transports large folded proteins containing a characteristic twin-arginine motif in their signal peptide across membranes. Together with TatB, TatC is part of a receptor directly interacting with Tat signal peptides.</text>
</comment>
<dbReference type="PANTHER" id="PTHR30371">
    <property type="entry name" value="SEC-INDEPENDENT PROTEIN TRANSLOCASE PROTEIN TATC"/>
    <property type="match status" value="1"/>
</dbReference>
<dbReference type="GO" id="GO:0065002">
    <property type="term" value="P:intracellular protein transmembrane transport"/>
    <property type="evidence" value="ECO:0007669"/>
    <property type="project" value="TreeGrafter"/>
</dbReference>
<keyword evidence="9" id="KW-1185">Reference proteome</keyword>
<protein>
    <recommendedName>
        <fullName evidence="7">Sec-independent protein translocase protein TatC</fullName>
    </recommendedName>
</protein>
<evidence type="ECO:0000256" key="3">
    <source>
        <dbReference type="ARBA" id="ARBA00022927"/>
    </source>
</evidence>
<dbReference type="RefSeq" id="WP_166098397.1">
    <property type="nucleotide sequence ID" value="NZ_BMMY01000001.1"/>
</dbReference>
<feature type="transmembrane region" description="Helical" evidence="7">
    <location>
        <begin position="120"/>
        <end position="149"/>
    </location>
</feature>
<comment type="similarity">
    <text evidence="7">Belongs to the TatC family.</text>
</comment>
<keyword evidence="3 7" id="KW-0653">Protein transport</keyword>
<gene>
    <name evidence="7 8" type="primary">tatC</name>
    <name evidence="8" type="ORF">H9L10_05945</name>
</gene>
<comment type="subunit">
    <text evidence="7">The Tat system comprises two distinct complexes: a TatABC complex, containing multiple copies of TatA, TatB and TatC subunits, and a separate TatA complex, containing only TatA subunits. Substrates initially bind to the TatABC complex, which probably triggers association of the separate TatA complex to form the active translocon.</text>
</comment>
<organism evidence="8 9">
    <name type="scientific">Phycicoccus endophyticus</name>
    <dbReference type="NCBI Taxonomy" id="1690220"/>
    <lineage>
        <taxon>Bacteria</taxon>
        <taxon>Bacillati</taxon>
        <taxon>Actinomycetota</taxon>
        <taxon>Actinomycetes</taxon>
        <taxon>Micrococcales</taxon>
        <taxon>Intrasporangiaceae</taxon>
        <taxon>Phycicoccus</taxon>
    </lineage>
</organism>
<keyword evidence="7" id="KW-0813">Transport</keyword>
<feature type="transmembrane region" description="Helical" evidence="7">
    <location>
        <begin position="27"/>
        <end position="45"/>
    </location>
</feature>
<evidence type="ECO:0000256" key="1">
    <source>
        <dbReference type="ARBA" id="ARBA00004141"/>
    </source>
</evidence>
<feature type="transmembrane region" description="Helical" evidence="7">
    <location>
        <begin position="226"/>
        <end position="249"/>
    </location>
</feature>
<dbReference type="GO" id="GO:0009977">
    <property type="term" value="F:proton motive force dependent protein transmembrane transporter activity"/>
    <property type="evidence" value="ECO:0007669"/>
    <property type="project" value="TreeGrafter"/>
</dbReference>
<reference evidence="8 9" key="1">
    <citation type="submission" date="2020-08" db="EMBL/GenBank/DDBJ databases">
        <title>Genome sequence of Phycicoccus endophyticus JCM 31784T.</title>
        <authorList>
            <person name="Hyun D.-W."/>
            <person name="Bae J.-W."/>
        </authorList>
    </citation>
    <scope>NUCLEOTIDE SEQUENCE [LARGE SCALE GENOMIC DNA]</scope>
    <source>
        <strain evidence="8 9">JCM 31784</strain>
    </source>
</reference>
<keyword evidence="4 7" id="KW-1133">Transmembrane helix</keyword>
<keyword evidence="5 7" id="KW-0811">Translocation</keyword>
<feature type="transmembrane region" description="Helical" evidence="7">
    <location>
        <begin position="169"/>
        <end position="192"/>
    </location>
</feature>
<keyword evidence="6 7" id="KW-0472">Membrane</keyword>
<evidence type="ECO:0000256" key="6">
    <source>
        <dbReference type="ARBA" id="ARBA00023136"/>
    </source>
</evidence>
<accession>A0A7G9R4J9</accession>
<keyword evidence="2 7" id="KW-0812">Transmembrane</keyword>
<dbReference type="EMBL" id="CP060712">
    <property type="protein sequence ID" value="QNN50524.1"/>
    <property type="molecule type" value="Genomic_DNA"/>
</dbReference>
<sequence>MARRRTPRDPEGRMTLGEHFREFRNRLVKSALAVVVGGVVGWIVYDPLYDVLTTPINDYIAAHPDRAEDIKLTLSGITTAFSLHFTVAIFVGLILASPVWLYQVWAFIVPGLTRKEKRTAMAFIGAAVPLFLGGIALAHFSLPLVIGVLLDFTPAGAANFQAASDYINFVTRFSLGFGLAFLLPVFLVALNVVGLLPSRAMIKAWRVAVVAIAVFSAMMMPTPDPYSMFLLMGPLVALYFAAIGVSRLLERRKKQQRPDWLDVDDTEASEL</sequence>
<evidence type="ECO:0000256" key="5">
    <source>
        <dbReference type="ARBA" id="ARBA00023010"/>
    </source>
</evidence>
<dbReference type="Proteomes" id="UP000515976">
    <property type="component" value="Chromosome"/>
</dbReference>
<dbReference type="InterPro" id="IPR002033">
    <property type="entry name" value="TatC"/>
</dbReference>
<dbReference type="NCBIfam" id="TIGR00945">
    <property type="entry name" value="tatC"/>
    <property type="match status" value="1"/>
</dbReference>
<evidence type="ECO:0000313" key="8">
    <source>
        <dbReference type="EMBL" id="QNN50524.1"/>
    </source>
</evidence>
<comment type="subcellular location">
    <subcellularLocation>
        <location evidence="7">Cell membrane</location>
        <topology evidence="7">Multi-pass membrane protein</topology>
    </subcellularLocation>
    <subcellularLocation>
        <location evidence="1">Membrane</location>
        <topology evidence="1">Multi-pass membrane protein</topology>
    </subcellularLocation>
</comment>
<name>A0A7G9R4J9_9MICO</name>
<proteinExistence type="inferred from homology"/>
<dbReference type="AlphaFoldDB" id="A0A7G9R4J9"/>
<keyword evidence="7" id="KW-1003">Cell membrane</keyword>
<dbReference type="Pfam" id="PF00902">
    <property type="entry name" value="TatC"/>
    <property type="match status" value="1"/>
</dbReference>
<evidence type="ECO:0000256" key="2">
    <source>
        <dbReference type="ARBA" id="ARBA00022692"/>
    </source>
</evidence>
<feature type="transmembrane region" description="Helical" evidence="7">
    <location>
        <begin position="204"/>
        <end position="220"/>
    </location>
</feature>
<dbReference type="PANTHER" id="PTHR30371:SF0">
    <property type="entry name" value="SEC-INDEPENDENT PROTEIN TRANSLOCASE PROTEIN TATC, CHLOROPLASTIC-RELATED"/>
    <property type="match status" value="1"/>
</dbReference>
<feature type="transmembrane region" description="Helical" evidence="7">
    <location>
        <begin position="81"/>
        <end position="108"/>
    </location>
</feature>
<evidence type="ECO:0000256" key="4">
    <source>
        <dbReference type="ARBA" id="ARBA00022989"/>
    </source>
</evidence>
<dbReference type="PRINTS" id="PR01840">
    <property type="entry name" value="TATCFAMILY"/>
</dbReference>
<dbReference type="GO" id="GO:0043953">
    <property type="term" value="P:protein transport by the Tat complex"/>
    <property type="evidence" value="ECO:0007669"/>
    <property type="project" value="UniProtKB-UniRule"/>
</dbReference>